<evidence type="ECO:0000313" key="3">
    <source>
        <dbReference type="EMBL" id="GAW97983.1"/>
    </source>
</evidence>
<evidence type="ECO:0000256" key="2">
    <source>
        <dbReference type="SAM" id="Phobius"/>
    </source>
</evidence>
<feature type="transmembrane region" description="Helical" evidence="2">
    <location>
        <begin position="29"/>
        <end position="48"/>
    </location>
</feature>
<proteinExistence type="predicted"/>
<accession>A0ABQ0N031</accession>
<keyword evidence="2" id="KW-0812">Transmembrane</keyword>
<feature type="transmembrane region" description="Helical" evidence="2">
    <location>
        <begin position="96"/>
        <end position="121"/>
    </location>
</feature>
<comment type="caution">
    <text evidence="3">The sequence shown here is derived from an EMBL/GenBank/DDBJ whole genome shotgun (WGS) entry which is preliminary data.</text>
</comment>
<keyword evidence="2" id="KW-0472">Membrane</keyword>
<keyword evidence="4" id="KW-1185">Reference proteome</keyword>
<reference evidence="3 4" key="1">
    <citation type="submission" date="2017-06" db="EMBL/GenBank/DDBJ databases">
        <title>Whole Genome Sequences of Colwellia marinimaniae MTCD1.</title>
        <authorList>
            <person name="Kusumoto H."/>
            <person name="Inoue M."/>
            <person name="Tanikawa K."/>
            <person name="Maeji H."/>
            <person name="Cameron J.H."/>
            <person name="Bartlett D.H."/>
        </authorList>
    </citation>
    <scope>NUCLEOTIDE SEQUENCE [LARGE SCALE GENOMIC DNA]</scope>
    <source>
        <strain evidence="3 4">MTCD1</strain>
    </source>
</reference>
<evidence type="ECO:0000313" key="4">
    <source>
        <dbReference type="Proteomes" id="UP000197068"/>
    </source>
</evidence>
<evidence type="ECO:0000256" key="1">
    <source>
        <dbReference type="SAM" id="MobiDB-lite"/>
    </source>
</evidence>
<dbReference type="Proteomes" id="UP000197068">
    <property type="component" value="Unassembled WGS sequence"/>
</dbReference>
<feature type="region of interest" description="Disordered" evidence="1">
    <location>
        <begin position="151"/>
        <end position="183"/>
    </location>
</feature>
<feature type="transmembrane region" description="Helical" evidence="2">
    <location>
        <begin position="55"/>
        <end position="76"/>
    </location>
</feature>
<feature type="compositionally biased region" description="Polar residues" evidence="1">
    <location>
        <begin position="154"/>
        <end position="183"/>
    </location>
</feature>
<sequence>MAENDKDLAFYSSTLNAWYTTRFEKDKHLLSLSSAGIGLLVTLLTAIGTNSVYTAIIYGLALICFLISIISVLGVFSRNSTYLESVVSGNDNNDVILTILDKTAVLSFVLGIIFTLLVGAFSSIEKLKNKENCMSNNIEQMVNQNKEIKKKSLNGVSNMRPTNDTPQEQSNDKPASNQSDSKE</sequence>
<name>A0ABQ0N031_9GAMM</name>
<gene>
    <name evidence="3" type="ORF">MTCD1_03639</name>
</gene>
<keyword evidence="2" id="KW-1133">Transmembrane helix</keyword>
<protein>
    <submittedName>
        <fullName evidence="3">Uncharacterized protein</fullName>
    </submittedName>
</protein>
<dbReference type="RefSeq" id="WP_057183205.1">
    <property type="nucleotide sequence ID" value="NZ_BDQM01000067.1"/>
</dbReference>
<dbReference type="EMBL" id="BDQM01000067">
    <property type="protein sequence ID" value="GAW97983.1"/>
    <property type="molecule type" value="Genomic_DNA"/>
</dbReference>
<organism evidence="3 4">
    <name type="scientific">Colwellia marinimaniae</name>
    <dbReference type="NCBI Taxonomy" id="1513592"/>
    <lineage>
        <taxon>Bacteria</taxon>
        <taxon>Pseudomonadati</taxon>
        <taxon>Pseudomonadota</taxon>
        <taxon>Gammaproteobacteria</taxon>
        <taxon>Alteromonadales</taxon>
        <taxon>Colwelliaceae</taxon>
        <taxon>Colwellia</taxon>
    </lineage>
</organism>